<dbReference type="AlphaFoldDB" id="A0AAX6NEB3"/>
<name>A0AAX6NEB3_PRIAR</name>
<evidence type="ECO:0000313" key="2">
    <source>
        <dbReference type="EMBL" id="MDU9694076.1"/>
    </source>
</evidence>
<reference evidence="2" key="2">
    <citation type="submission" date="2022-12" db="EMBL/GenBank/DDBJ databases">
        <authorList>
            <person name="Dechsakulwatana C."/>
            <person name="Rungsihiranrut A."/>
            <person name="Muangchinda C."/>
            <person name="Ningthoujam R."/>
            <person name="Klankeo P."/>
            <person name="Pinyakong O."/>
        </authorList>
    </citation>
    <scope>NUCLEOTIDE SEQUENCE</scope>
    <source>
        <strain evidence="2">TL01-2</strain>
    </source>
</reference>
<keyword evidence="1" id="KW-0732">Signal</keyword>
<gene>
    <name evidence="2" type="ORF">O0Q50_23110</name>
</gene>
<dbReference type="RefSeq" id="WP_316911292.1">
    <property type="nucleotide sequence ID" value="NZ_JAPTGD010000002.1"/>
</dbReference>
<protein>
    <submittedName>
        <fullName evidence="2">Uncharacterized protein</fullName>
    </submittedName>
</protein>
<organism evidence="2 3">
    <name type="scientific">Priestia aryabhattai</name>
    <name type="common">Bacillus aryabhattai</name>
    <dbReference type="NCBI Taxonomy" id="412384"/>
    <lineage>
        <taxon>Bacteria</taxon>
        <taxon>Bacillati</taxon>
        <taxon>Bacillota</taxon>
        <taxon>Bacilli</taxon>
        <taxon>Bacillales</taxon>
        <taxon>Bacillaceae</taxon>
        <taxon>Priestia</taxon>
    </lineage>
</organism>
<feature type="chain" id="PRO_5043635126" evidence="1">
    <location>
        <begin position="30"/>
        <end position="260"/>
    </location>
</feature>
<feature type="signal peptide" evidence="1">
    <location>
        <begin position="1"/>
        <end position="29"/>
    </location>
</feature>
<dbReference type="EMBL" id="JAPTGD010000002">
    <property type="protein sequence ID" value="MDU9694076.1"/>
    <property type="molecule type" value="Genomic_DNA"/>
</dbReference>
<proteinExistence type="predicted"/>
<evidence type="ECO:0000256" key="1">
    <source>
        <dbReference type="SAM" id="SignalP"/>
    </source>
</evidence>
<reference evidence="2" key="1">
    <citation type="journal article" date="2022" name="J Environ Chem Eng">
        <title>Biodegradation of petroleum oil using a constructed nonpathogenic and heavy metal-tolerant bacterial consortium isolated from marine sponges.</title>
        <authorList>
            <person name="Dechsakulwatana C."/>
            <person name="Rungsihiranrut A."/>
            <person name="Muangchinda C."/>
            <person name="Ningthoujam R."/>
            <person name="Klankeo P."/>
            <person name="Pinyakong O."/>
        </authorList>
    </citation>
    <scope>NUCLEOTIDE SEQUENCE</scope>
    <source>
        <strain evidence="2">TL01-2</strain>
    </source>
</reference>
<dbReference type="Proteomes" id="UP001269400">
    <property type="component" value="Unassembled WGS sequence"/>
</dbReference>
<sequence>MDFIRNSKKWILSLMSAVLVFTFASSSLAATNSEKMLDSVECPSCHETVKAQGSQEDKDKAFNIVKSKFKGLTVDPNTLFVTVLDDDTNKVALVQYSSEGNTYQHYVNLNTEDVFITYKGEVNVDKETGDVKYKMFADGILMANITVQSDGKLINNENGKVIDPNEFENKTSPTTETLTKAYNDSTAKVSTMAVKADSKLSKCKDLVGDIVTNGGLASCGLTCGALFGVVGAAVCIGLCAFIESQYGKASANEICTQFFG</sequence>
<comment type="caution">
    <text evidence="2">The sequence shown here is derived from an EMBL/GenBank/DDBJ whole genome shotgun (WGS) entry which is preliminary data.</text>
</comment>
<accession>A0AAX6NEB3</accession>
<evidence type="ECO:0000313" key="3">
    <source>
        <dbReference type="Proteomes" id="UP001269400"/>
    </source>
</evidence>